<keyword evidence="1" id="KW-0805">Transcription regulation</keyword>
<dbReference type="InterPro" id="IPR050204">
    <property type="entry name" value="AraC_XylS_family_regulators"/>
</dbReference>
<dbReference type="RefSeq" id="WP_171226939.1">
    <property type="nucleotide sequence ID" value="NZ_CP053085.1"/>
</dbReference>
<dbReference type="InterPro" id="IPR009057">
    <property type="entry name" value="Homeodomain-like_sf"/>
</dbReference>
<keyword evidence="2" id="KW-0238">DNA-binding</keyword>
<dbReference type="PROSITE" id="PS01124">
    <property type="entry name" value="HTH_ARAC_FAMILY_2"/>
    <property type="match status" value="1"/>
</dbReference>
<name>A0A6M4IRF8_9BACT</name>
<evidence type="ECO:0000256" key="1">
    <source>
        <dbReference type="ARBA" id="ARBA00023015"/>
    </source>
</evidence>
<accession>A0A6M4IRF8</accession>
<dbReference type="Gene3D" id="1.10.10.60">
    <property type="entry name" value="Homeodomain-like"/>
    <property type="match status" value="2"/>
</dbReference>
<dbReference type="InterPro" id="IPR018060">
    <property type="entry name" value="HTH_AraC"/>
</dbReference>
<gene>
    <name evidence="5" type="ORF">HKW67_19295</name>
</gene>
<reference evidence="5 6" key="1">
    <citation type="submission" date="2020-05" db="EMBL/GenBank/DDBJ databases">
        <title>Complete genome sequence of Gemmatimonas greenlandica TET16.</title>
        <authorList>
            <person name="Zeng Y."/>
        </authorList>
    </citation>
    <scope>NUCLEOTIDE SEQUENCE [LARGE SCALE GENOMIC DNA]</scope>
    <source>
        <strain evidence="5 6">TET16</strain>
    </source>
</reference>
<dbReference type="Pfam" id="PF02311">
    <property type="entry name" value="AraC_binding"/>
    <property type="match status" value="1"/>
</dbReference>
<dbReference type="KEGG" id="ggr:HKW67_19295"/>
<protein>
    <submittedName>
        <fullName evidence="5">Helix-turn-helix transcriptional regulator</fullName>
    </submittedName>
</protein>
<dbReference type="SMART" id="SM00342">
    <property type="entry name" value="HTH_ARAC"/>
    <property type="match status" value="1"/>
</dbReference>
<evidence type="ECO:0000259" key="4">
    <source>
        <dbReference type="PROSITE" id="PS01124"/>
    </source>
</evidence>
<dbReference type="GO" id="GO:0043565">
    <property type="term" value="F:sequence-specific DNA binding"/>
    <property type="evidence" value="ECO:0007669"/>
    <property type="project" value="InterPro"/>
</dbReference>
<dbReference type="InterPro" id="IPR003313">
    <property type="entry name" value="AraC-bd"/>
</dbReference>
<sequence length="266" mass="28933">MPTGDRRIEVCELTHSGPLPPGWLAPGFVMNLVLDGEADLRARGSAQHVHPGVVVLSDPGEFRRVTRRHSAVARTRSLTCDPAVLTDAIAQRARVRATPHLRSSTSGAPVLRHALRALFAGIDAGDPPLALETAIECCFSALASDLNLSWTAMPADRPAIRRVRDLIEDRSGDALSLADLTAVSGLSRAHLIRSFARELGVTPHQYQMHVRVRRARELLAAGRSPVHTAAAVGFFDQSHLTRQFRRITGVGPAAYRRMVYSGTQPR</sequence>
<keyword evidence="3" id="KW-0804">Transcription</keyword>
<dbReference type="SUPFAM" id="SSF51215">
    <property type="entry name" value="Regulatory protein AraC"/>
    <property type="match status" value="1"/>
</dbReference>
<evidence type="ECO:0000256" key="2">
    <source>
        <dbReference type="ARBA" id="ARBA00023125"/>
    </source>
</evidence>
<evidence type="ECO:0000313" key="5">
    <source>
        <dbReference type="EMBL" id="QJR37504.1"/>
    </source>
</evidence>
<dbReference type="EMBL" id="CP053085">
    <property type="protein sequence ID" value="QJR37504.1"/>
    <property type="molecule type" value="Genomic_DNA"/>
</dbReference>
<organism evidence="5 6">
    <name type="scientific">Gemmatimonas groenlandica</name>
    <dbReference type="NCBI Taxonomy" id="2732249"/>
    <lineage>
        <taxon>Bacteria</taxon>
        <taxon>Pseudomonadati</taxon>
        <taxon>Gemmatimonadota</taxon>
        <taxon>Gemmatimonadia</taxon>
        <taxon>Gemmatimonadales</taxon>
        <taxon>Gemmatimonadaceae</taxon>
        <taxon>Gemmatimonas</taxon>
    </lineage>
</organism>
<evidence type="ECO:0000313" key="6">
    <source>
        <dbReference type="Proteomes" id="UP000500938"/>
    </source>
</evidence>
<dbReference type="Proteomes" id="UP000500938">
    <property type="component" value="Chromosome"/>
</dbReference>
<dbReference type="SUPFAM" id="SSF46689">
    <property type="entry name" value="Homeodomain-like"/>
    <property type="match status" value="2"/>
</dbReference>
<proteinExistence type="predicted"/>
<feature type="domain" description="HTH araC/xylS-type" evidence="4">
    <location>
        <begin position="161"/>
        <end position="258"/>
    </location>
</feature>
<dbReference type="AlphaFoldDB" id="A0A6M4IRF8"/>
<dbReference type="InterPro" id="IPR037923">
    <property type="entry name" value="HTH-like"/>
</dbReference>
<dbReference type="GO" id="GO:0003700">
    <property type="term" value="F:DNA-binding transcription factor activity"/>
    <property type="evidence" value="ECO:0007669"/>
    <property type="project" value="InterPro"/>
</dbReference>
<dbReference type="PANTHER" id="PTHR46796:SF2">
    <property type="entry name" value="TRANSCRIPTIONAL REGULATORY PROTEIN"/>
    <property type="match status" value="1"/>
</dbReference>
<keyword evidence="6" id="KW-1185">Reference proteome</keyword>
<evidence type="ECO:0000256" key="3">
    <source>
        <dbReference type="ARBA" id="ARBA00023163"/>
    </source>
</evidence>
<dbReference type="PANTHER" id="PTHR46796">
    <property type="entry name" value="HTH-TYPE TRANSCRIPTIONAL ACTIVATOR RHAS-RELATED"/>
    <property type="match status" value="1"/>
</dbReference>
<dbReference type="Pfam" id="PF12833">
    <property type="entry name" value="HTH_18"/>
    <property type="match status" value="1"/>
</dbReference>